<dbReference type="EMBL" id="BMAO01035708">
    <property type="protein sequence ID" value="GFR05422.1"/>
    <property type="molecule type" value="Genomic_DNA"/>
</dbReference>
<dbReference type="InterPro" id="IPR027417">
    <property type="entry name" value="P-loop_NTPase"/>
</dbReference>
<keyword evidence="1" id="KW-0067">ATP-binding</keyword>
<keyword evidence="1" id="KW-0347">Helicase</keyword>
<dbReference type="SUPFAM" id="SSF56219">
    <property type="entry name" value="DNase I-like"/>
    <property type="match status" value="1"/>
</dbReference>
<dbReference type="GO" id="GO:0004386">
    <property type="term" value="F:helicase activity"/>
    <property type="evidence" value="ECO:0007669"/>
    <property type="project" value="UniProtKB-KW"/>
</dbReference>
<keyword evidence="2" id="KW-1185">Reference proteome</keyword>
<sequence>MLTFNIDTADGLVNGAVGQLKKLEYCFFKGSINLEGESIGLEFPNSNDIGKEKRRQCICYSIQNKMGLLWTTIERVKKVVYRSNNDAISVTRNQFPIILAEAMTIHKSQEAAVAFKRNRSLQYVALSRVASIQGLSILGEYKAPPREDDLILQEMKRLKAHTILPKYAFLHQHNDPNTLQIMYHNVQSLNAHHKDIAADPCMMNSNILLFAETWTKVGDKFAFDPFDHYHLLSHHSRRKPSGSSNNDIYDALDQTLDNKNSDYRTVLAGDFKIKRMTRRGREFCEMLTNMYYITLRNNPSQYTTIGQTTIDCVFSTYGLRTWGVFESVLSTHLPLHVQMPWEKKKFRTSYPQEDDDPSLECGPDLLDRTGEIDWAEDDDFPN</sequence>
<protein>
    <submittedName>
        <fullName evidence="1">ATP-dependent DNA helicase</fullName>
    </submittedName>
</protein>
<keyword evidence="1" id="KW-0378">Hydrolase</keyword>
<dbReference type="InterPro" id="IPR051055">
    <property type="entry name" value="PIF1_helicase"/>
</dbReference>
<evidence type="ECO:0000313" key="2">
    <source>
        <dbReference type="Proteomes" id="UP000887116"/>
    </source>
</evidence>
<name>A0A8X6LEH0_TRICU</name>
<dbReference type="PANTHER" id="PTHR47642:SF6">
    <property type="entry name" value="ATP-DEPENDENT DNA HELICASE"/>
    <property type="match status" value="1"/>
</dbReference>
<dbReference type="OrthoDB" id="6512704at2759"/>
<accession>A0A8X6LEH0</accession>
<gene>
    <name evidence="1" type="primary">AVEN_267639_1</name>
    <name evidence="1" type="ORF">TNCT_240231</name>
</gene>
<keyword evidence="1" id="KW-0547">Nucleotide-binding</keyword>
<comment type="caution">
    <text evidence="1">The sequence shown here is derived from an EMBL/GenBank/DDBJ whole genome shotgun (WGS) entry which is preliminary data.</text>
</comment>
<dbReference type="Proteomes" id="UP000887116">
    <property type="component" value="Unassembled WGS sequence"/>
</dbReference>
<proteinExistence type="predicted"/>
<organism evidence="1 2">
    <name type="scientific">Trichonephila clavata</name>
    <name type="common">Joro spider</name>
    <name type="synonym">Nephila clavata</name>
    <dbReference type="NCBI Taxonomy" id="2740835"/>
    <lineage>
        <taxon>Eukaryota</taxon>
        <taxon>Metazoa</taxon>
        <taxon>Ecdysozoa</taxon>
        <taxon>Arthropoda</taxon>
        <taxon>Chelicerata</taxon>
        <taxon>Arachnida</taxon>
        <taxon>Araneae</taxon>
        <taxon>Araneomorphae</taxon>
        <taxon>Entelegynae</taxon>
        <taxon>Araneoidea</taxon>
        <taxon>Nephilidae</taxon>
        <taxon>Trichonephila</taxon>
    </lineage>
</organism>
<dbReference type="Gene3D" id="3.60.10.10">
    <property type="entry name" value="Endonuclease/exonuclease/phosphatase"/>
    <property type="match status" value="1"/>
</dbReference>
<evidence type="ECO:0000313" key="1">
    <source>
        <dbReference type="EMBL" id="GFR05422.1"/>
    </source>
</evidence>
<dbReference type="SUPFAM" id="SSF52540">
    <property type="entry name" value="P-loop containing nucleoside triphosphate hydrolases"/>
    <property type="match status" value="1"/>
</dbReference>
<dbReference type="InterPro" id="IPR036691">
    <property type="entry name" value="Endo/exonu/phosph_ase_sf"/>
</dbReference>
<dbReference type="PANTHER" id="PTHR47642">
    <property type="entry name" value="ATP-DEPENDENT DNA HELICASE"/>
    <property type="match status" value="1"/>
</dbReference>
<dbReference type="AlphaFoldDB" id="A0A8X6LEH0"/>
<reference evidence="1" key="1">
    <citation type="submission" date="2020-07" db="EMBL/GenBank/DDBJ databases">
        <title>Multicomponent nature underlies the extraordinary mechanical properties of spider dragline silk.</title>
        <authorList>
            <person name="Kono N."/>
            <person name="Nakamura H."/>
            <person name="Mori M."/>
            <person name="Yoshida Y."/>
            <person name="Ohtoshi R."/>
            <person name="Malay A.D."/>
            <person name="Moran D.A.P."/>
            <person name="Tomita M."/>
            <person name="Numata K."/>
            <person name="Arakawa K."/>
        </authorList>
    </citation>
    <scope>NUCLEOTIDE SEQUENCE</scope>
</reference>